<evidence type="ECO:0000313" key="2">
    <source>
        <dbReference type="EMBL" id="KAF5829590.1"/>
    </source>
</evidence>
<dbReference type="Proteomes" id="UP000815325">
    <property type="component" value="Unassembled WGS sequence"/>
</dbReference>
<evidence type="ECO:0000256" key="1">
    <source>
        <dbReference type="SAM" id="MobiDB-lite"/>
    </source>
</evidence>
<dbReference type="PANTHER" id="PTHR34117:SF1">
    <property type="entry name" value="STYLE CELL-CYCLE INHIBITOR 1"/>
    <property type="match status" value="1"/>
</dbReference>
<dbReference type="EMBL" id="MU070140">
    <property type="protein sequence ID" value="KAF5829590.1"/>
    <property type="molecule type" value="Genomic_DNA"/>
</dbReference>
<keyword evidence="3" id="KW-1185">Reference proteome</keyword>
<proteinExistence type="predicted"/>
<protein>
    <submittedName>
        <fullName evidence="2">Uncharacterized protein</fullName>
    </submittedName>
</protein>
<dbReference type="PANTHER" id="PTHR34117">
    <property type="entry name" value="STYLE CELL-CYCLE INHIBITOR 1"/>
    <property type="match status" value="1"/>
</dbReference>
<name>A0ABQ7G4Q8_DUNSA</name>
<accession>A0ABQ7G4Q8</accession>
<comment type="caution">
    <text evidence="2">The sequence shown here is derived from an EMBL/GenBank/DDBJ whole genome shotgun (WGS) entry which is preliminary data.</text>
</comment>
<feature type="region of interest" description="Disordered" evidence="1">
    <location>
        <begin position="123"/>
        <end position="189"/>
    </location>
</feature>
<evidence type="ECO:0000313" key="3">
    <source>
        <dbReference type="Proteomes" id="UP000815325"/>
    </source>
</evidence>
<reference evidence="2" key="1">
    <citation type="submission" date="2017-08" db="EMBL/GenBank/DDBJ databases">
        <authorList>
            <person name="Polle J.E."/>
            <person name="Barry K."/>
            <person name="Cushman J."/>
            <person name="Schmutz J."/>
            <person name="Tran D."/>
            <person name="Hathwaick L.T."/>
            <person name="Yim W.C."/>
            <person name="Jenkins J."/>
            <person name="Mckie-Krisberg Z.M."/>
            <person name="Prochnik S."/>
            <person name="Lindquist E."/>
            <person name="Dockter R.B."/>
            <person name="Adam C."/>
            <person name="Molina H."/>
            <person name="Bunkerborg J."/>
            <person name="Jin E."/>
            <person name="Buchheim M."/>
            <person name="Magnuson J."/>
        </authorList>
    </citation>
    <scope>NUCLEOTIDE SEQUENCE</scope>
    <source>
        <strain evidence="2">CCAP 19/18</strain>
    </source>
</reference>
<organism evidence="2 3">
    <name type="scientific">Dunaliella salina</name>
    <name type="common">Green alga</name>
    <name type="synonym">Protococcus salinus</name>
    <dbReference type="NCBI Taxonomy" id="3046"/>
    <lineage>
        <taxon>Eukaryota</taxon>
        <taxon>Viridiplantae</taxon>
        <taxon>Chlorophyta</taxon>
        <taxon>core chlorophytes</taxon>
        <taxon>Chlorophyceae</taxon>
        <taxon>CS clade</taxon>
        <taxon>Chlamydomonadales</taxon>
        <taxon>Dunaliellaceae</taxon>
        <taxon>Dunaliella</taxon>
    </lineage>
</organism>
<gene>
    <name evidence="2" type="ORF">DUNSADRAFT_15872</name>
</gene>
<dbReference type="InterPro" id="IPR044688">
    <property type="entry name" value="SCI-1-like"/>
</dbReference>
<feature type="compositionally biased region" description="Basic and acidic residues" evidence="1">
    <location>
        <begin position="123"/>
        <end position="134"/>
    </location>
</feature>
<sequence length="211" mass="23880">MHLQEELRLFYNDLNAEQTHDFFGKFVELWNSGRLAQKYYVGAVAAPARRTAHQWNFKGASGGLAHDKGGMAAFLEDQKIKKIEDRASEKIEQRRWKAEQKEQLNELLPKATGREGRIEERIGRREDAKAREASPDTVRLPGGGDIYGGDDSIAAARAREASRQSAQRNRQLLKQEDVSHRAAAAQAKEDEKMAAFRALVQQGPIQIRKRE</sequence>